<comment type="caution">
    <text evidence="1">The sequence shown here is derived from an EMBL/GenBank/DDBJ whole genome shotgun (WGS) entry which is preliminary data.</text>
</comment>
<dbReference type="Proteomes" id="UP000729402">
    <property type="component" value="Unassembled WGS sequence"/>
</dbReference>
<evidence type="ECO:0000313" key="1">
    <source>
        <dbReference type="EMBL" id="KAG8086987.1"/>
    </source>
</evidence>
<protein>
    <submittedName>
        <fullName evidence="1">Uncharacterized protein</fullName>
    </submittedName>
</protein>
<reference evidence="1" key="2">
    <citation type="submission" date="2021-02" db="EMBL/GenBank/DDBJ databases">
        <authorList>
            <person name="Kimball J.A."/>
            <person name="Haas M.W."/>
            <person name="Macchietto M."/>
            <person name="Kono T."/>
            <person name="Duquette J."/>
            <person name="Shao M."/>
        </authorList>
    </citation>
    <scope>NUCLEOTIDE SEQUENCE</scope>
    <source>
        <tissue evidence="1">Fresh leaf tissue</tissue>
    </source>
</reference>
<gene>
    <name evidence="1" type="ORF">GUJ93_ZPchr0010g11287</name>
</gene>
<sequence>MVYWSCFCPFSPSFSLSHRYALSAVSVWSSPSSSSHPRSAILQRQAQIDHAAARNLAAKEWFWKGRCGRPRLPLSCEVLIQGVGCT</sequence>
<organism evidence="1 2">
    <name type="scientific">Zizania palustris</name>
    <name type="common">Northern wild rice</name>
    <dbReference type="NCBI Taxonomy" id="103762"/>
    <lineage>
        <taxon>Eukaryota</taxon>
        <taxon>Viridiplantae</taxon>
        <taxon>Streptophyta</taxon>
        <taxon>Embryophyta</taxon>
        <taxon>Tracheophyta</taxon>
        <taxon>Spermatophyta</taxon>
        <taxon>Magnoliopsida</taxon>
        <taxon>Liliopsida</taxon>
        <taxon>Poales</taxon>
        <taxon>Poaceae</taxon>
        <taxon>BOP clade</taxon>
        <taxon>Oryzoideae</taxon>
        <taxon>Oryzeae</taxon>
        <taxon>Zizaniinae</taxon>
        <taxon>Zizania</taxon>
    </lineage>
</organism>
<dbReference type="EMBL" id="JAAALK010000082">
    <property type="protein sequence ID" value="KAG8086987.1"/>
    <property type="molecule type" value="Genomic_DNA"/>
</dbReference>
<proteinExistence type="predicted"/>
<evidence type="ECO:0000313" key="2">
    <source>
        <dbReference type="Proteomes" id="UP000729402"/>
    </source>
</evidence>
<dbReference type="AlphaFoldDB" id="A0A8J5WEU8"/>
<reference evidence="1" key="1">
    <citation type="journal article" date="2021" name="bioRxiv">
        <title>Whole Genome Assembly and Annotation of Northern Wild Rice, Zizania palustris L., Supports a Whole Genome Duplication in the Zizania Genus.</title>
        <authorList>
            <person name="Haas M."/>
            <person name="Kono T."/>
            <person name="Macchietto M."/>
            <person name="Millas R."/>
            <person name="McGilp L."/>
            <person name="Shao M."/>
            <person name="Duquette J."/>
            <person name="Hirsch C.N."/>
            <person name="Kimball J."/>
        </authorList>
    </citation>
    <scope>NUCLEOTIDE SEQUENCE</scope>
    <source>
        <tissue evidence="1">Fresh leaf tissue</tissue>
    </source>
</reference>
<accession>A0A8J5WEU8</accession>
<keyword evidence="2" id="KW-1185">Reference proteome</keyword>
<name>A0A8J5WEU8_ZIZPA</name>